<dbReference type="Pfam" id="PF00078">
    <property type="entry name" value="RVT_1"/>
    <property type="match status" value="1"/>
</dbReference>
<evidence type="ECO:0000256" key="2">
    <source>
        <dbReference type="ARBA" id="ARBA00022679"/>
    </source>
</evidence>
<organism evidence="13 14">
    <name type="scientific">Chitinophaga dinghuensis</name>
    <dbReference type="NCBI Taxonomy" id="1539050"/>
    <lineage>
        <taxon>Bacteria</taxon>
        <taxon>Pseudomonadati</taxon>
        <taxon>Bacteroidota</taxon>
        <taxon>Chitinophagia</taxon>
        <taxon>Chitinophagales</taxon>
        <taxon>Chitinophagaceae</taxon>
        <taxon>Chitinophaga</taxon>
    </lineage>
</organism>
<keyword evidence="5" id="KW-0460">Magnesium</keyword>
<name>A0A327VYD1_9BACT</name>
<dbReference type="PROSITE" id="PS50878">
    <property type="entry name" value="RT_POL"/>
    <property type="match status" value="1"/>
</dbReference>
<evidence type="ECO:0000256" key="7">
    <source>
        <dbReference type="ARBA" id="ARBA00023118"/>
    </source>
</evidence>
<keyword evidence="14" id="KW-1185">Reference proteome</keyword>
<keyword evidence="4" id="KW-0479">Metal-binding</keyword>
<dbReference type="GO" id="GO:0003723">
    <property type="term" value="F:RNA binding"/>
    <property type="evidence" value="ECO:0007669"/>
    <property type="project" value="InterPro"/>
</dbReference>
<dbReference type="InterPro" id="IPR051083">
    <property type="entry name" value="GrpII_Intron_Splice-Mob/Def"/>
</dbReference>
<dbReference type="GO" id="GO:0046872">
    <property type="term" value="F:metal ion binding"/>
    <property type="evidence" value="ECO:0007669"/>
    <property type="project" value="UniProtKB-KW"/>
</dbReference>
<dbReference type="AlphaFoldDB" id="A0A327VYD1"/>
<keyword evidence="3" id="KW-0548">Nucleotidyltransferase</keyword>
<evidence type="ECO:0000256" key="3">
    <source>
        <dbReference type="ARBA" id="ARBA00022695"/>
    </source>
</evidence>
<feature type="domain" description="Reverse transcriptase" evidence="12">
    <location>
        <begin position="162"/>
        <end position="394"/>
    </location>
</feature>
<protein>
    <recommendedName>
        <fullName evidence="1">RNA-directed DNA polymerase</fullName>
        <ecNumber evidence="1">2.7.7.49</ecNumber>
    </recommendedName>
</protein>
<comment type="similarity">
    <text evidence="8">Belongs to the bacterial reverse transcriptase family.</text>
</comment>
<accession>A0A327VYD1</accession>
<dbReference type="InterPro" id="IPR000123">
    <property type="entry name" value="Reverse_transcriptase_msDNA"/>
</dbReference>
<evidence type="ECO:0000256" key="11">
    <source>
        <dbReference type="SAM" id="MobiDB-lite"/>
    </source>
</evidence>
<gene>
    <name evidence="13" type="ORF">CLV59_10531</name>
</gene>
<evidence type="ECO:0000256" key="10">
    <source>
        <dbReference type="SAM" id="Coils"/>
    </source>
</evidence>
<comment type="catalytic activity">
    <reaction evidence="9">
        <text>DNA(n) + a 2'-deoxyribonucleoside 5'-triphosphate = DNA(n+1) + diphosphate</text>
        <dbReference type="Rhea" id="RHEA:22508"/>
        <dbReference type="Rhea" id="RHEA-COMP:17339"/>
        <dbReference type="Rhea" id="RHEA-COMP:17340"/>
        <dbReference type="ChEBI" id="CHEBI:33019"/>
        <dbReference type="ChEBI" id="CHEBI:61560"/>
        <dbReference type="ChEBI" id="CHEBI:173112"/>
        <dbReference type="EC" id="2.7.7.49"/>
    </reaction>
</comment>
<reference evidence="13 14" key="1">
    <citation type="submission" date="2018-06" db="EMBL/GenBank/DDBJ databases">
        <title>Genomic Encyclopedia of Archaeal and Bacterial Type Strains, Phase II (KMG-II): from individual species to whole genera.</title>
        <authorList>
            <person name="Goeker M."/>
        </authorList>
    </citation>
    <scope>NUCLEOTIDE SEQUENCE [LARGE SCALE GENOMIC DNA]</scope>
    <source>
        <strain evidence="13 14">DSM 29821</strain>
    </source>
</reference>
<dbReference type="GO" id="GO:0051607">
    <property type="term" value="P:defense response to virus"/>
    <property type="evidence" value="ECO:0007669"/>
    <property type="project" value="UniProtKB-KW"/>
</dbReference>
<dbReference type="OrthoDB" id="9780724at2"/>
<dbReference type="CDD" id="cd03487">
    <property type="entry name" value="RT_Bac_retron_II"/>
    <property type="match status" value="1"/>
</dbReference>
<feature type="region of interest" description="Disordered" evidence="11">
    <location>
        <begin position="471"/>
        <end position="512"/>
    </location>
</feature>
<dbReference type="PRINTS" id="PR00866">
    <property type="entry name" value="RNADNAPOLMS"/>
</dbReference>
<dbReference type="EC" id="2.7.7.49" evidence="1"/>
<evidence type="ECO:0000313" key="13">
    <source>
        <dbReference type="EMBL" id="RAJ79926.1"/>
    </source>
</evidence>
<evidence type="ECO:0000256" key="5">
    <source>
        <dbReference type="ARBA" id="ARBA00022842"/>
    </source>
</evidence>
<dbReference type="GO" id="GO:0003964">
    <property type="term" value="F:RNA-directed DNA polymerase activity"/>
    <property type="evidence" value="ECO:0007669"/>
    <property type="project" value="UniProtKB-KW"/>
</dbReference>
<dbReference type="EMBL" id="QLMA01000005">
    <property type="protein sequence ID" value="RAJ79926.1"/>
    <property type="molecule type" value="Genomic_DNA"/>
</dbReference>
<evidence type="ECO:0000256" key="6">
    <source>
        <dbReference type="ARBA" id="ARBA00022918"/>
    </source>
</evidence>
<evidence type="ECO:0000313" key="14">
    <source>
        <dbReference type="Proteomes" id="UP000249819"/>
    </source>
</evidence>
<dbReference type="InterPro" id="IPR000477">
    <property type="entry name" value="RT_dom"/>
</dbReference>
<dbReference type="Proteomes" id="UP000249819">
    <property type="component" value="Unassembled WGS sequence"/>
</dbReference>
<dbReference type="PANTHER" id="PTHR34047:SF7">
    <property type="entry name" value="RNA-DIRECTED DNA POLYMERASE"/>
    <property type="match status" value="1"/>
</dbReference>
<dbReference type="RefSeq" id="WP_111592963.1">
    <property type="nucleotide sequence ID" value="NZ_QLMA01000005.1"/>
</dbReference>
<feature type="coiled-coil region" evidence="10">
    <location>
        <begin position="50"/>
        <end position="102"/>
    </location>
</feature>
<evidence type="ECO:0000256" key="9">
    <source>
        <dbReference type="ARBA" id="ARBA00048173"/>
    </source>
</evidence>
<dbReference type="SUPFAM" id="SSF56672">
    <property type="entry name" value="DNA/RNA polymerases"/>
    <property type="match status" value="1"/>
</dbReference>
<dbReference type="PANTHER" id="PTHR34047">
    <property type="entry name" value="NUCLEAR INTRON MATURASE 1, MITOCHONDRIAL-RELATED"/>
    <property type="match status" value="1"/>
</dbReference>
<evidence type="ECO:0000256" key="8">
    <source>
        <dbReference type="ARBA" id="ARBA00034120"/>
    </source>
</evidence>
<evidence type="ECO:0000259" key="12">
    <source>
        <dbReference type="PROSITE" id="PS50878"/>
    </source>
</evidence>
<sequence length="512" mass="57751">MPEGLTRQQLYDRIRQSSKEEFILEEMTRLGFWARDVNKPSVPETLIQQEGGLQRQLNELLQEKAKYRNKQRLLTDMRKERMAKAKAKRAETKQRNEQKRIERAAAWAEKKQQDIIYLGEAVSAGLNKNTSNEAQLQHFGLPVYHNAQQLADAMQLALGKLRFLAFNRSVATTTHYQRFQLPKKSGGVRTISAPMPQLKAAQHWILENILYKVSNSDAANGFVRGRSIVTNAQPHIGKDVVVNIDLKDFFPGIAYKRVKGLFCKLGYSEQVATILGLICTEPEVDEIILDGRKYFVAKTDRVLPQGAPTSPAITNLICFKMDRRFEGLSKKYGYAYTRYADDMTFSAKGDAAAKVGQLLWAVKKVVAEEGFVLHPDKLKVMRKGDRHEVTGIVVNEKLSIDRTTLRKFRALLHNVELTGLSGKKWGKGSIIASMEGYANFVAMVKPEQGKKLKAQLAALFSRADIKAEAQAIWKNEEQPQQDSSVSPQTPNTQDTPTPPKPSGPEKPWWKVV</sequence>
<comment type="caution">
    <text evidence="13">The sequence shown here is derived from an EMBL/GenBank/DDBJ whole genome shotgun (WGS) entry which is preliminary data.</text>
</comment>
<keyword evidence="10" id="KW-0175">Coiled coil</keyword>
<keyword evidence="2" id="KW-0808">Transferase</keyword>
<proteinExistence type="inferred from homology"/>
<evidence type="ECO:0000256" key="1">
    <source>
        <dbReference type="ARBA" id="ARBA00012493"/>
    </source>
</evidence>
<keyword evidence="7" id="KW-0051">Antiviral defense</keyword>
<evidence type="ECO:0000256" key="4">
    <source>
        <dbReference type="ARBA" id="ARBA00022723"/>
    </source>
</evidence>
<keyword evidence="6 13" id="KW-0695">RNA-directed DNA polymerase</keyword>
<dbReference type="InterPro" id="IPR043502">
    <property type="entry name" value="DNA/RNA_pol_sf"/>
</dbReference>